<evidence type="ECO:0008006" key="5">
    <source>
        <dbReference type="Google" id="ProtNLM"/>
    </source>
</evidence>
<dbReference type="InterPro" id="IPR023888">
    <property type="entry name" value="SdpC-like"/>
</dbReference>
<dbReference type="AlphaFoldDB" id="A0A1Y1RPX0"/>
<keyword evidence="4" id="KW-1185">Reference proteome</keyword>
<evidence type="ECO:0000313" key="3">
    <source>
        <dbReference type="EMBL" id="ORC19923.1"/>
    </source>
</evidence>
<dbReference type="Pfam" id="PF26137">
    <property type="entry name" value="Toxin_SdpC"/>
    <property type="match status" value="1"/>
</dbReference>
<keyword evidence="1" id="KW-1133">Transmembrane helix</keyword>
<evidence type="ECO:0000256" key="2">
    <source>
        <dbReference type="SAM" id="SignalP"/>
    </source>
</evidence>
<accession>A0A1Y1RPX0</accession>
<feature type="chain" id="PRO_5012372504" description="Sporulation delaying protein family toxin" evidence="2">
    <location>
        <begin position="31"/>
        <end position="219"/>
    </location>
</feature>
<evidence type="ECO:0000313" key="4">
    <source>
        <dbReference type="Proteomes" id="UP000192359"/>
    </source>
</evidence>
<sequence length="219" mass="23633">MMMGLARKIVAMFAAFALIFSAYSSFPANASDMGGLSRESSSLGERYSDKEILRLLLDGTGPIADENPRLLERLNFSDERPLANEKLLLRVIDDYLEYHSDFEEEVVIPLTSGNPYKVELALTNLTENYFSMMNEKYGVSNRPMVTTSGCPAGAKVCVVVFAVAVANAAVYANAAVATFAAVALAIVPAAISYLMDSNSVDGDLVKTELIAEFTKAMAS</sequence>
<keyword evidence="1" id="KW-0472">Membrane</keyword>
<proteinExistence type="predicted"/>
<feature type="signal peptide" evidence="2">
    <location>
        <begin position="1"/>
        <end position="30"/>
    </location>
</feature>
<name>A0A1Y1RPX0_9MICC</name>
<gene>
    <name evidence="3" type="ORF">A7979_11505</name>
</gene>
<feature type="transmembrane region" description="Helical" evidence="1">
    <location>
        <begin position="177"/>
        <end position="195"/>
    </location>
</feature>
<dbReference type="Proteomes" id="UP000192359">
    <property type="component" value="Unassembled WGS sequence"/>
</dbReference>
<dbReference type="EMBL" id="LXWF01000021">
    <property type="protein sequence ID" value="ORC19923.1"/>
    <property type="molecule type" value="Genomic_DNA"/>
</dbReference>
<evidence type="ECO:0000256" key="1">
    <source>
        <dbReference type="SAM" id="Phobius"/>
    </source>
</evidence>
<keyword evidence="1" id="KW-0812">Transmembrane</keyword>
<comment type="caution">
    <text evidence="3">The sequence shown here is derived from an EMBL/GenBank/DDBJ whole genome shotgun (WGS) entry which is preliminary data.</text>
</comment>
<keyword evidence="2" id="KW-0732">Signal</keyword>
<organism evidence="3 4">
    <name type="scientific">Rothia nasimurium</name>
    <dbReference type="NCBI Taxonomy" id="85336"/>
    <lineage>
        <taxon>Bacteria</taxon>
        <taxon>Bacillati</taxon>
        <taxon>Actinomycetota</taxon>
        <taxon>Actinomycetes</taxon>
        <taxon>Micrococcales</taxon>
        <taxon>Micrococcaceae</taxon>
        <taxon>Rothia</taxon>
    </lineage>
</organism>
<feature type="transmembrane region" description="Helical" evidence="1">
    <location>
        <begin position="152"/>
        <end position="170"/>
    </location>
</feature>
<reference evidence="3 4" key="1">
    <citation type="submission" date="2016-05" db="EMBL/GenBank/DDBJ databases">
        <title>Draft genome sequence of a porcine commensal Rothia nasimurium.</title>
        <authorList>
            <person name="Gaiser R.A."/>
            <person name="Van Baarlen P."/>
            <person name="Wells J.M."/>
        </authorList>
    </citation>
    <scope>NUCLEOTIDE SEQUENCE [LARGE SCALE GENOMIC DNA]</scope>
    <source>
        <strain evidence="3 4">PT-32</strain>
    </source>
</reference>
<protein>
    <recommendedName>
        <fullName evidence="5">Sporulation delaying protein family toxin</fullName>
    </recommendedName>
</protein>